<evidence type="ECO:0000256" key="1">
    <source>
        <dbReference type="SAM" id="MobiDB-lite"/>
    </source>
</evidence>
<gene>
    <name evidence="2" type="ORF">I7X43_10560</name>
</gene>
<sequence>MNSFAKRWHESELRSRPHLAIRALRPSGNARPNRASLGRDGRGGG</sequence>
<keyword evidence="3" id="KW-1185">Reference proteome</keyword>
<organism evidence="2 3">
    <name type="scientific">Inhella gelatinilytica</name>
    <dbReference type="NCBI Taxonomy" id="2795030"/>
    <lineage>
        <taxon>Bacteria</taxon>
        <taxon>Pseudomonadati</taxon>
        <taxon>Pseudomonadota</taxon>
        <taxon>Betaproteobacteria</taxon>
        <taxon>Burkholderiales</taxon>
        <taxon>Sphaerotilaceae</taxon>
        <taxon>Inhella</taxon>
    </lineage>
</organism>
<dbReference type="Proteomes" id="UP000620139">
    <property type="component" value="Unassembled WGS sequence"/>
</dbReference>
<reference evidence="2" key="1">
    <citation type="submission" date="2020-12" db="EMBL/GenBank/DDBJ databases">
        <title>The genome sequence of Inhella sp. 4Y17.</title>
        <authorList>
            <person name="Liu Y."/>
        </authorList>
    </citation>
    <scope>NUCLEOTIDE SEQUENCE</scope>
    <source>
        <strain evidence="2">4Y10</strain>
    </source>
</reference>
<dbReference type="AlphaFoldDB" id="A0A931IYA1"/>
<dbReference type="EMBL" id="JAEDAL010000004">
    <property type="protein sequence ID" value="MBH9553289.1"/>
    <property type="molecule type" value="Genomic_DNA"/>
</dbReference>
<name>A0A931IYA1_9BURK</name>
<dbReference type="RefSeq" id="WP_198100892.1">
    <property type="nucleotide sequence ID" value="NZ_JAEDAL010000004.1"/>
</dbReference>
<evidence type="ECO:0000313" key="2">
    <source>
        <dbReference type="EMBL" id="MBH9553289.1"/>
    </source>
</evidence>
<feature type="region of interest" description="Disordered" evidence="1">
    <location>
        <begin position="19"/>
        <end position="45"/>
    </location>
</feature>
<comment type="caution">
    <text evidence="2">The sequence shown here is derived from an EMBL/GenBank/DDBJ whole genome shotgun (WGS) entry which is preliminary data.</text>
</comment>
<protein>
    <submittedName>
        <fullName evidence="2">Uncharacterized protein</fullName>
    </submittedName>
</protein>
<evidence type="ECO:0000313" key="3">
    <source>
        <dbReference type="Proteomes" id="UP000620139"/>
    </source>
</evidence>
<accession>A0A931IYA1</accession>
<proteinExistence type="predicted"/>